<name>A0A411MFP8_9PSED</name>
<feature type="transmembrane region" description="Helical" evidence="1">
    <location>
        <begin position="7"/>
        <end position="26"/>
    </location>
</feature>
<evidence type="ECO:0000256" key="1">
    <source>
        <dbReference type="SAM" id="Phobius"/>
    </source>
</evidence>
<gene>
    <name evidence="2" type="ORF">EXN22_08070</name>
</gene>
<dbReference type="Proteomes" id="UP000291130">
    <property type="component" value="Chromosome"/>
</dbReference>
<dbReference type="KEGG" id="ptk:EXN22_08070"/>
<dbReference type="RefSeq" id="WP_130263565.1">
    <property type="nucleotide sequence ID" value="NZ_CP035952.1"/>
</dbReference>
<keyword evidence="1" id="KW-0812">Transmembrane</keyword>
<sequence length="284" mass="31714">MKWSELGLGFFLGVFSAFQIALFAFAFYPPATGLVDQVLISYLKDVLGPVFTGFGGASLGALVAYKFQKIAESDKDFKESVHALRLVKFQLINKLSELVSIKKLSVLPLEDRGHRFVSIGPLPESPAIKEQVDGRILNLLADVEAAEAIQELLLGDQSYFACFENFRERNKALYAFRQRASELGLVSGKGNDFRDLLRALEPGRIMALYSVTENMLSVLDQSIQTLDSALKNVGDALDKKFSVEGNKRVSFEKREPHLFENLKSPRFSPEGLEKFIEDVRSEAH</sequence>
<dbReference type="EMBL" id="CP035952">
    <property type="protein sequence ID" value="QBF25655.1"/>
    <property type="molecule type" value="Genomic_DNA"/>
</dbReference>
<reference evidence="2 3" key="1">
    <citation type="submission" date="2019-02" db="EMBL/GenBank/DDBJ databases">
        <title>Complete genome sequence of Pseudomonas sp. SNU WT1 isolated from rainbow trout.</title>
        <authorList>
            <person name="Oh W.T."/>
            <person name="Park S.C."/>
        </authorList>
    </citation>
    <scope>NUCLEOTIDE SEQUENCE [LARGE SCALE GENOMIC DNA]</scope>
    <source>
        <strain evidence="2 3">SNU WT1</strain>
    </source>
</reference>
<accession>A0A411MFP8</accession>
<proteinExistence type="predicted"/>
<evidence type="ECO:0000313" key="3">
    <source>
        <dbReference type="Proteomes" id="UP000291130"/>
    </source>
</evidence>
<keyword evidence="3" id="KW-1185">Reference proteome</keyword>
<organism evidence="2 3">
    <name type="scientific">Pseudomonas tructae</name>
    <dbReference type="NCBI Taxonomy" id="2518644"/>
    <lineage>
        <taxon>Bacteria</taxon>
        <taxon>Pseudomonadati</taxon>
        <taxon>Pseudomonadota</taxon>
        <taxon>Gammaproteobacteria</taxon>
        <taxon>Pseudomonadales</taxon>
        <taxon>Pseudomonadaceae</taxon>
        <taxon>Pseudomonas</taxon>
    </lineage>
</organism>
<evidence type="ECO:0000313" key="2">
    <source>
        <dbReference type="EMBL" id="QBF25655.1"/>
    </source>
</evidence>
<keyword evidence="1" id="KW-1133">Transmembrane helix</keyword>
<dbReference type="AlphaFoldDB" id="A0A411MFP8"/>
<feature type="transmembrane region" description="Helical" evidence="1">
    <location>
        <begin position="46"/>
        <end position="65"/>
    </location>
</feature>
<protein>
    <submittedName>
        <fullName evidence="2">Uncharacterized protein</fullName>
    </submittedName>
</protein>
<keyword evidence="1" id="KW-0472">Membrane</keyword>